<evidence type="ECO:0000256" key="1">
    <source>
        <dbReference type="ARBA" id="ARBA00009199"/>
    </source>
</evidence>
<accession>A0AAV3XBW9</accession>
<dbReference type="SUPFAM" id="SSF75304">
    <property type="entry name" value="Amidase signature (AS) enzymes"/>
    <property type="match status" value="1"/>
</dbReference>
<dbReference type="InterPro" id="IPR023631">
    <property type="entry name" value="Amidase_dom"/>
</dbReference>
<dbReference type="InterPro" id="IPR000120">
    <property type="entry name" value="Amidase"/>
</dbReference>
<dbReference type="GO" id="GO:0003824">
    <property type="term" value="F:catalytic activity"/>
    <property type="evidence" value="ECO:0007669"/>
    <property type="project" value="InterPro"/>
</dbReference>
<feature type="domain" description="Amidase" evidence="2">
    <location>
        <begin position="18"/>
        <end position="320"/>
    </location>
</feature>
<evidence type="ECO:0000313" key="3">
    <source>
        <dbReference type="EMBL" id="GET38908.1"/>
    </source>
</evidence>
<name>A0AAV3XBW9_9CYAN</name>
<organism evidence="3 4">
    <name type="scientific">Microseira wollei NIES-4236</name>
    <dbReference type="NCBI Taxonomy" id="2530354"/>
    <lineage>
        <taxon>Bacteria</taxon>
        <taxon>Bacillati</taxon>
        <taxon>Cyanobacteriota</taxon>
        <taxon>Cyanophyceae</taxon>
        <taxon>Oscillatoriophycideae</taxon>
        <taxon>Aerosakkonematales</taxon>
        <taxon>Aerosakkonemataceae</taxon>
        <taxon>Microseira</taxon>
    </lineage>
</organism>
<dbReference type="PANTHER" id="PTHR11895:SF7">
    <property type="entry name" value="GLUTAMYL-TRNA(GLN) AMIDOTRANSFERASE SUBUNIT A, MITOCHONDRIAL"/>
    <property type="match status" value="1"/>
</dbReference>
<evidence type="ECO:0000313" key="4">
    <source>
        <dbReference type="Proteomes" id="UP001050975"/>
    </source>
</evidence>
<gene>
    <name evidence="3" type="ORF">MiSe_36680</name>
</gene>
<dbReference type="PANTHER" id="PTHR11895">
    <property type="entry name" value="TRANSAMIDASE"/>
    <property type="match status" value="1"/>
</dbReference>
<keyword evidence="4" id="KW-1185">Reference proteome</keyword>
<comment type="caution">
    <text evidence="3">The sequence shown here is derived from an EMBL/GenBank/DDBJ whole genome shotgun (WGS) entry which is preliminary data.</text>
</comment>
<dbReference type="Proteomes" id="UP001050975">
    <property type="component" value="Unassembled WGS sequence"/>
</dbReference>
<sequence>MNWEAYTVCGSISVGSSHIGNDLGGSVRQPAHFCGVYGLKPTDRRISTAGQIPETPGMPYCLRQMMTVGCFARSIEDIRLCFSLIAGADPRRPDVPPIPLDTASGKTLEDLKIAWIDEWAEVPVDPEIRVAMGAIAQKLAQTGMQIERWLPKDFDLSMIWTLYGRMAAYINNYAQPKDRYNIRRSLTLLWRTATQGDKKLRELANFSRFLPEFINPSLRGYFETLTQRDRFTAQIDAALEPWDVWLMPVAATPAFTHRPAWSAIDIAGKSYPHGLANGAYTMPFNLSGHPAVVIPIGQTQAGLPIGLQIVGKRWREMELLAIAQELDKVVGNFQHPPGY</sequence>
<dbReference type="AlphaFoldDB" id="A0AAV3XBW9"/>
<dbReference type="Gene3D" id="3.90.1300.10">
    <property type="entry name" value="Amidase signature (AS) domain"/>
    <property type="match status" value="1"/>
</dbReference>
<evidence type="ECO:0000259" key="2">
    <source>
        <dbReference type="Pfam" id="PF01425"/>
    </source>
</evidence>
<dbReference type="InterPro" id="IPR036928">
    <property type="entry name" value="AS_sf"/>
</dbReference>
<comment type="similarity">
    <text evidence="1">Belongs to the amidase family.</text>
</comment>
<protein>
    <submittedName>
        <fullName evidence="3">Amidase</fullName>
    </submittedName>
</protein>
<proteinExistence type="inferred from homology"/>
<dbReference type="EMBL" id="BLAY01000054">
    <property type="protein sequence ID" value="GET38908.1"/>
    <property type="molecule type" value="Genomic_DNA"/>
</dbReference>
<dbReference type="Pfam" id="PF01425">
    <property type="entry name" value="Amidase"/>
    <property type="match status" value="1"/>
</dbReference>
<reference evidence="3" key="1">
    <citation type="submission" date="2019-10" db="EMBL/GenBank/DDBJ databases">
        <title>Draft genome sequece of Microseira wollei NIES-4236.</title>
        <authorList>
            <person name="Yamaguchi H."/>
            <person name="Suzuki S."/>
            <person name="Kawachi M."/>
        </authorList>
    </citation>
    <scope>NUCLEOTIDE SEQUENCE</scope>
    <source>
        <strain evidence="3">NIES-4236</strain>
    </source>
</reference>
<dbReference type="RefSeq" id="WP_307731463.1">
    <property type="nucleotide sequence ID" value="NZ_BLAY01000054.1"/>
</dbReference>